<evidence type="ECO:0000256" key="2">
    <source>
        <dbReference type="ARBA" id="ARBA00022643"/>
    </source>
</evidence>
<dbReference type="Gene3D" id="3.40.109.10">
    <property type="entry name" value="NADH Oxidase"/>
    <property type="match status" value="1"/>
</dbReference>
<dbReference type="InterPro" id="IPR000415">
    <property type="entry name" value="Nitroreductase-like"/>
</dbReference>
<proteinExistence type="predicted"/>
<dbReference type="Proteomes" id="UP000003111">
    <property type="component" value="Unassembled WGS sequence"/>
</dbReference>
<dbReference type="OrthoDB" id="9798230at2"/>
<evidence type="ECO:0000313" key="6">
    <source>
        <dbReference type="Proteomes" id="UP000003111"/>
    </source>
</evidence>
<dbReference type="CDD" id="cd02136">
    <property type="entry name" value="PnbA_NfnB-like"/>
    <property type="match status" value="1"/>
</dbReference>
<keyword evidence="1" id="KW-0285">Flavoprotein</keyword>
<accession>E2SDA5</accession>
<dbReference type="AlphaFoldDB" id="E2SDA5"/>
<gene>
    <name evidence="5" type="ORF">HMPREF0063_11691</name>
</gene>
<keyword evidence="2" id="KW-0288">FMN</keyword>
<keyword evidence="3" id="KW-0560">Oxidoreductase</keyword>
<evidence type="ECO:0000259" key="4">
    <source>
        <dbReference type="Pfam" id="PF00881"/>
    </source>
</evidence>
<evidence type="ECO:0000313" key="5">
    <source>
        <dbReference type="EMBL" id="EFQ82482.1"/>
    </source>
</evidence>
<dbReference type="PANTHER" id="PTHR23026:SF90">
    <property type="entry name" value="IODOTYROSINE DEIODINASE 1"/>
    <property type="match status" value="1"/>
</dbReference>
<dbReference type="InterPro" id="IPR029479">
    <property type="entry name" value="Nitroreductase"/>
</dbReference>
<comment type="caution">
    <text evidence="5">The sequence shown here is derived from an EMBL/GenBank/DDBJ whole genome shotgun (WGS) entry which is preliminary data.</text>
</comment>
<dbReference type="Pfam" id="PF00881">
    <property type="entry name" value="Nitroreductase"/>
    <property type="match status" value="1"/>
</dbReference>
<dbReference type="eggNOG" id="COG0778">
    <property type="taxonomic scope" value="Bacteria"/>
</dbReference>
<evidence type="ECO:0000256" key="1">
    <source>
        <dbReference type="ARBA" id="ARBA00022630"/>
    </source>
</evidence>
<sequence length="228" mass="24584">MTSTAPASSFDELVRARRSCRGFRPDPVDPAVVERIIGTALHAPSWCNSQSWHVHVIGGEAVERFRTGMVAAITSDPSENSDLPFPAAYEGVYRERRRATGWQLYEAVGVEKGDRLGSAVEMLRNFELFDAPHAAIITTDAQLGTYGAIDCGLFLQTFLLAAEAHGVATVAQAALASQAPFVRDFLGLGDDRLVVAGVSFGYADPEHAANSFRTPRQSLAEAATWVTD</sequence>
<evidence type="ECO:0000256" key="3">
    <source>
        <dbReference type="ARBA" id="ARBA00023002"/>
    </source>
</evidence>
<dbReference type="GO" id="GO:0016491">
    <property type="term" value="F:oxidoreductase activity"/>
    <property type="evidence" value="ECO:0007669"/>
    <property type="project" value="UniProtKB-KW"/>
</dbReference>
<dbReference type="HOGENOM" id="CLU_070764_9_1_11"/>
<dbReference type="EMBL" id="ACLF03000006">
    <property type="protein sequence ID" value="EFQ82482.1"/>
    <property type="molecule type" value="Genomic_DNA"/>
</dbReference>
<organism evidence="5 6">
    <name type="scientific">Aeromicrobium marinum DSM 15272</name>
    <dbReference type="NCBI Taxonomy" id="585531"/>
    <lineage>
        <taxon>Bacteria</taxon>
        <taxon>Bacillati</taxon>
        <taxon>Actinomycetota</taxon>
        <taxon>Actinomycetes</taxon>
        <taxon>Propionibacteriales</taxon>
        <taxon>Nocardioidaceae</taxon>
        <taxon>Aeromicrobium</taxon>
    </lineage>
</organism>
<keyword evidence="6" id="KW-1185">Reference proteome</keyword>
<dbReference type="InterPro" id="IPR050627">
    <property type="entry name" value="Nitroreductase/BluB"/>
</dbReference>
<protein>
    <submittedName>
        <fullName evidence="5">Nitroreductase family protein</fullName>
    </submittedName>
</protein>
<feature type="domain" description="Nitroreductase" evidence="4">
    <location>
        <begin position="14"/>
        <end position="202"/>
    </location>
</feature>
<dbReference type="SUPFAM" id="SSF55469">
    <property type="entry name" value="FMN-dependent nitroreductase-like"/>
    <property type="match status" value="1"/>
</dbReference>
<dbReference type="PANTHER" id="PTHR23026">
    <property type="entry name" value="NADPH NITROREDUCTASE"/>
    <property type="match status" value="1"/>
</dbReference>
<reference evidence="5" key="1">
    <citation type="submission" date="2010-08" db="EMBL/GenBank/DDBJ databases">
        <authorList>
            <person name="Muzny D."/>
            <person name="Qin X."/>
            <person name="Buhay C."/>
            <person name="Dugan-Rocha S."/>
            <person name="Ding Y."/>
            <person name="Chen G."/>
            <person name="Hawes A."/>
            <person name="Holder M."/>
            <person name="Jhangiani S."/>
            <person name="Johnson A."/>
            <person name="Khan Z."/>
            <person name="Li Z."/>
            <person name="Liu W."/>
            <person name="Liu X."/>
            <person name="Perez L."/>
            <person name="Shen H."/>
            <person name="Wang Q."/>
            <person name="Watt J."/>
            <person name="Xi L."/>
            <person name="Xin Y."/>
            <person name="Zhou J."/>
            <person name="Deng J."/>
            <person name="Jiang H."/>
            <person name="Liu Y."/>
            <person name="Qu J."/>
            <person name="Song X.-Z."/>
            <person name="Zhang L."/>
            <person name="Villasana D."/>
            <person name="Johnson A."/>
            <person name="Liu J."/>
            <person name="Liyanage D."/>
            <person name="Lorensuhewa L."/>
            <person name="Robinson T."/>
            <person name="Song A."/>
            <person name="Song B.-B."/>
            <person name="Dinh H."/>
            <person name="Thornton R."/>
            <person name="Coyle M."/>
            <person name="Francisco L."/>
            <person name="Jackson L."/>
            <person name="Javaid M."/>
            <person name="Korchina V."/>
            <person name="Kovar C."/>
            <person name="Mata R."/>
            <person name="Mathew T."/>
            <person name="Ngo R."/>
            <person name="Nguyen L."/>
            <person name="Nguyen N."/>
            <person name="Okwuonu G."/>
            <person name="Ongeri F."/>
            <person name="Pham C."/>
            <person name="Simmons D."/>
            <person name="Wilczek-Boney K."/>
            <person name="Hale W."/>
            <person name="Jakkamsetti A."/>
            <person name="Pham P."/>
            <person name="Ruth R."/>
            <person name="San Lucas F."/>
            <person name="Warren J."/>
            <person name="Zhang J."/>
            <person name="Zhao Z."/>
            <person name="Zhou C."/>
            <person name="Zhu D."/>
            <person name="Lee S."/>
            <person name="Bess C."/>
            <person name="Blankenburg K."/>
            <person name="Forbes L."/>
            <person name="Fu Q."/>
            <person name="Gubbala S."/>
            <person name="Hirani K."/>
            <person name="Jayaseelan J.C."/>
            <person name="Lara F."/>
            <person name="Munidasa M."/>
            <person name="Palculict T."/>
            <person name="Patil S."/>
            <person name="Pu L.-L."/>
            <person name="Saada N."/>
            <person name="Tang L."/>
            <person name="Weissenberger G."/>
            <person name="Zhu Y."/>
            <person name="Hemphill L."/>
            <person name="Shang Y."/>
            <person name="Youmans B."/>
            <person name="Ayvaz T."/>
            <person name="Ross M."/>
            <person name="Santibanez J."/>
            <person name="Aqrawi P."/>
            <person name="Gross S."/>
            <person name="Joshi V."/>
            <person name="Fowler G."/>
            <person name="Nazareth L."/>
            <person name="Reid J."/>
            <person name="Worley K."/>
            <person name="Petrosino J."/>
            <person name="Highlander S."/>
            <person name="Gibbs R."/>
        </authorList>
    </citation>
    <scope>NUCLEOTIDE SEQUENCE [LARGE SCALE GENOMIC DNA]</scope>
    <source>
        <strain evidence="5">DSM 15272</strain>
    </source>
</reference>
<dbReference type="STRING" id="585531.HMPREF0063_11691"/>
<dbReference type="RefSeq" id="WP_007076783.1">
    <property type="nucleotide sequence ID" value="NZ_CM001024.1"/>
</dbReference>
<name>E2SDA5_9ACTN</name>